<evidence type="ECO:0000256" key="2">
    <source>
        <dbReference type="SAM" id="MobiDB-lite"/>
    </source>
</evidence>
<dbReference type="Pfam" id="PF00096">
    <property type="entry name" value="zf-C2H2"/>
    <property type="match status" value="1"/>
</dbReference>
<organism evidence="4 5">
    <name type="scientific">Mytilus coruscus</name>
    <name type="common">Sea mussel</name>
    <dbReference type="NCBI Taxonomy" id="42192"/>
    <lineage>
        <taxon>Eukaryota</taxon>
        <taxon>Metazoa</taxon>
        <taxon>Spiralia</taxon>
        <taxon>Lophotrochozoa</taxon>
        <taxon>Mollusca</taxon>
        <taxon>Bivalvia</taxon>
        <taxon>Autobranchia</taxon>
        <taxon>Pteriomorphia</taxon>
        <taxon>Mytilida</taxon>
        <taxon>Mytiloidea</taxon>
        <taxon>Mytilidae</taxon>
        <taxon>Mytilinae</taxon>
        <taxon>Mytilus</taxon>
    </lineage>
</organism>
<proteinExistence type="predicted"/>
<feature type="domain" description="C2H2-type" evidence="3">
    <location>
        <begin position="19"/>
        <end position="47"/>
    </location>
</feature>
<dbReference type="SMART" id="SM00355">
    <property type="entry name" value="ZnF_C2H2"/>
    <property type="match status" value="2"/>
</dbReference>
<keyword evidence="5" id="KW-1185">Reference proteome</keyword>
<accession>A0A6J8C2A4</accession>
<dbReference type="InterPro" id="IPR036236">
    <property type="entry name" value="Znf_C2H2_sf"/>
</dbReference>
<dbReference type="SUPFAM" id="SSF57667">
    <property type="entry name" value="beta-beta-alpha zinc fingers"/>
    <property type="match status" value="1"/>
</dbReference>
<gene>
    <name evidence="4" type="ORF">MCOR_25610</name>
</gene>
<reference evidence="4 5" key="1">
    <citation type="submission" date="2020-06" db="EMBL/GenBank/DDBJ databases">
        <authorList>
            <person name="Li R."/>
            <person name="Bekaert M."/>
        </authorList>
    </citation>
    <scope>NUCLEOTIDE SEQUENCE [LARGE SCALE GENOMIC DNA]</scope>
    <source>
        <strain evidence="5">wild</strain>
    </source>
</reference>
<dbReference type="GO" id="GO:0008270">
    <property type="term" value="F:zinc ion binding"/>
    <property type="evidence" value="ECO:0007669"/>
    <property type="project" value="UniProtKB-KW"/>
</dbReference>
<evidence type="ECO:0000313" key="4">
    <source>
        <dbReference type="EMBL" id="CAC5390518.1"/>
    </source>
</evidence>
<keyword evidence="1" id="KW-0479">Metal-binding</keyword>
<dbReference type="Gene3D" id="3.30.160.60">
    <property type="entry name" value="Classic Zinc Finger"/>
    <property type="match status" value="1"/>
</dbReference>
<dbReference type="Proteomes" id="UP000507470">
    <property type="component" value="Unassembled WGS sequence"/>
</dbReference>
<dbReference type="AlphaFoldDB" id="A0A6J8C2A4"/>
<dbReference type="OrthoDB" id="6080248at2759"/>
<protein>
    <recommendedName>
        <fullName evidence="3">C2H2-type domain-containing protein</fullName>
    </recommendedName>
</protein>
<keyword evidence="1" id="KW-0862">Zinc</keyword>
<evidence type="ECO:0000313" key="5">
    <source>
        <dbReference type="Proteomes" id="UP000507470"/>
    </source>
</evidence>
<dbReference type="EMBL" id="CACVKT020004542">
    <property type="protein sequence ID" value="CAC5390518.1"/>
    <property type="molecule type" value="Genomic_DNA"/>
</dbReference>
<keyword evidence="1" id="KW-0863">Zinc-finger</keyword>
<evidence type="ECO:0000259" key="3">
    <source>
        <dbReference type="PROSITE" id="PS50157"/>
    </source>
</evidence>
<feature type="region of interest" description="Disordered" evidence="2">
    <location>
        <begin position="70"/>
        <end position="89"/>
    </location>
</feature>
<sequence>MAKTKITPRKKNNEKIIGINCTKCNKKLANIVTLKRHNRTFHEDTVKIFNCNLCDANFTRKYNIKKHIRGKHEDTDEENYTETSGTPKQMATQIEKWVPPFEARKWDVTKKPIFRIIPSKPTVTYPEKKKNTQNILENDLYLSESNSTVNPQNHSPTIDWNKYHINSYGYLTENKITQRLTITTKAGSNILRTITAI</sequence>
<dbReference type="PROSITE" id="PS50157">
    <property type="entry name" value="ZINC_FINGER_C2H2_2"/>
    <property type="match status" value="2"/>
</dbReference>
<feature type="domain" description="C2H2-type" evidence="3">
    <location>
        <begin position="49"/>
        <end position="77"/>
    </location>
</feature>
<dbReference type="InterPro" id="IPR013087">
    <property type="entry name" value="Znf_C2H2_type"/>
</dbReference>
<evidence type="ECO:0000256" key="1">
    <source>
        <dbReference type="PROSITE-ProRule" id="PRU00042"/>
    </source>
</evidence>
<name>A0A6J8C2A4_MYTCO</name>
<dbReference type="PROSITE" id="PS00028">
    <property type="entry name" value="ZINC_FINGER_C2H2_1"/>
    <property type="match status" value="2"/>
</dbReference>